<dbReference type="RefSeq" id="WP_209287212.1">
    <property type="nucleotide sequence ID" value="NZ_JACVEW010000009.1"/>
</dbReference>
<comment type="caution">
    <text evidence="3">The sequence shown here is derived from an EMBL/GenBank/DDBJ whole genome shotgun (WGS) entry which is preliminary data.</text>
</comment>
<feature type="domain" description="Retropepsin-like aspartic endopeptidase" evidence="2">
    <location>
        <begin position="120"/>
        <end position="250"/>
    </location>
</feature>
<gene>
    <name evidence="3" type="ORF">H9C73_07580</name>
</gene>
<proteinExistence type="predicted"/>
<dbReference type="GO" id="GO:0008233">
    <property type="term" value="F:peptidase activity"/>
    <property type="evidence" value="ECO:0007669"/>
    <property type="project" value="UniProtKB-KW"/>
</dbReference>
<evidence type="ECO:0000313" key="4">
    <source>
        <dbReference type="Proteomes" id="UP000810171"/>
    </source>
</evidence>
<dbReference type="Pfam" id="PF05618">
    <property type="entry name" value="Zn_protease"/>
    <property type="match status" value="1"/>
</dbReference>
<reference evidence="3 4" key="1">
    <citation type="submission" date="2020-09" db="EMBL/GenBank/DDBJ databases">
        <authorList>
            <person name="Tanuku N.R.S."/>
        </authorList>
    </citation>
    <scope>NUCLEOTIDE SEQUENCE [LARGE SCALE GENOMIC DNA]</scope>
    <source>
        <strain evidence="3 4">AK62</strain>
    </source>
</reference>
<dbReference type="InterPro" id="IPR021109">
    <property type="entry name" value="Peptidase_aspartic_dom_sf"/>
</dbReference>
<evidence type="ECO:0000256" key="1">
    <source>
        <dbReference type="SAM" id="Coils"/>
    </source>
</evidence>
<evidence type="ECO:0000313" key="3">
    <source>
        <dbReference type="EMBL" id="MBP0048594.1"/>
    </source>
</evidence>
<name>A0ABS3ZAB3_9GAMM</name>
<dbReference type="Proteomes" id="UP000810171">
    <property type="component" value="Unassembled WGS sequence"/>
</dbReference>
<keyword evidence="1" id="KW-0175">Coiled coil</keyword>
<sequence length="264" mass="30141">MRFIHTPKHRSAVLIVLAVLTSACSHDRYLFMEKAQLTQLQQQVDQHQHQLDRLMAENQRQIEQLEHAQALRHQSVMHSLEQQTESIQALEGSDKRYTSPYRSDFTASGEQTRLHQGKQIVGEVEPVFLAIPGVIYSARIDSGATTSSLDAANITRFERDGETWVRFDIRHPESEALITVERALVRTARILQADSQTPEERPVVRLPFVLGNHRQSAEFTLNDREHLTYPLLIGRNVLKDVMLIDVGQTHMTRLPDALTQQEAP</sequence>
<dbReference type="PROSITE" id="PS51257">
    <property type="entry name" value="PROKAR_LIPOPROTEIN"/>
    <property type="match status" value="1"/>
</dbReference>
<dbReference type="SUPFAM" id="SSF50630">
    <property type="entry name" value="Acid proteases"/>
    <property type="match status" value="1"/>
</dbReference>
<evidence type="ECO:0000259" key="2">
    <source>
        <dbReference type="Pfam" id="PF05618"/>
    </source>
</evidence>
<dbReference type="PANTHER" id="PTHR38037">
    <property type="entry name" value="ZN_PROTEASE DOMAIN-CONTAINING PROTEIN"/>
    <property type="match status" value="1"/>
</dbReference>
<dbReference type="Gene3D" id="2.40.70.10">
    <property type="entry name" value="Acid Proteases"/>
    <property type="match status" value="1"/>
</dbReference>
<dbReference type="InterPro" id="IPR008503">
    <property type="entry name" value="Asp_endopeptidase"/>
</dbReference>
<dbReference type="EMBL" id="JACVEW010000009">
    <property type="protein sequence ID" value="MBP0048594.1"/>
    <property type="molecule type" value="Genomic_DNA"/>
</dbReference>
<organism evidence="3 4">
    <name type="scientific">Marinobacterium alkalitolerans</name>
    <dbReference type="NCBI Taxonomy" id="1542925"/>
    <lineage>
        <taxon>Bacteria</taxon>
        <taxon>Pseudomonadati</taxon>
        <taxon>Pseudomonadota</taxon>
        <taxon>Gammaproteobacteria</taxon>
        <taxon>Oceanospirillales</taxon>
        <taxon>Oceanospirillaceae</taxon>
        <taxon>Marinobacterium</taxon>
    </lineage>
</organism>
<keyword evidence="3" id="KW-0645">Protease</keyword>
<keyword evidence="3" id="KW-0378">Hydrolase</keyword>
<dbReference type="PANTHER" id="PTHR38037:SF2">
    <property type="entry name" value="ATP-DEPENDENT ZINC PROTEASE DOMAIN-CONTAINING PROTEIN-RELATED"/>
    <property type="match status" value="1"/>
</dbReference>
<accession>A0ABS3ZAB3</accession>
<protein>
    <submittedName>
        <fullName evidence="3">ATP-dependent zinc protease</fullName>
    </submittedName>
</protein>
<keyword evidence="4" id="KW-1185">Reference proteome</keyword>
<feature type="coiled-coil region" evidence="1">
    <location>
        <begin position="30"/>
        <end position="71"/>
    </location>
</feature>
<dbReference type="GO" id="GO:0006508">
    <property type="term" value="P:proteolysis"/>
    <property type="evidence" value="ECO:0007669"/>
    <property type="project" value="UniProtKB-KW"/>
</dbReference>